<dbReference type="PANTHER" id="PTHR34388">
    <property type="entry name" value="DNA POLYMERASE III SUBUNIT DELTA"/>
    <property type="match status" value="1"/>
</dbReference>
<dbReference type="Pfam" id="PF21694">
    <property type="entry name" value="DNA_pol3_delta_C"/>
    <property type="match status" value="1"/>
</dbReference>
<keyword evidence="2 9" id="KW-0808">Transferase</keyword>
<dbReference type="InterPro" id="IPR027417">
    <property type="entry name" value="P-loop_NTPase"/>
</dbReference>
<sequence length="324" mass="35913">MAEIEDIRSIRAHLTQEQLKNVYLFYGPEMYLKDLYTRRIRDRLALDQMNCFFYGSDADPKEIAALGASVSMFGQQKLAVISGSGFFHSSVDPSFLEDAETAGIYLVFKEDEVDKRNKLYKKACECGIVSHCKRQPPGEIKKVLSHTVKAAGRTVSETALQYMIEGIGDDITTLLSEIEKLILYVPEGAQIEKEHVDALCSLHFSARLFDLNDAAAAGDTDRAYRIVQSLLAEKEPPVKMIAILSRMWSQLYSAKLLAAGGARTSEIAAHLGVKEFAAGKLVRQAAKLKFEKIREKIDLCEELDLSVKSGLLKDTDAIALLTVG</sequence>
<reference evidence="9" key="1">
    <citation type="submission" date="2020-10" db="EMBL/GenBank/DDBJ databases">
        <authorList>
            <person name="Gilroy R."/>
        </authorList>
    </citation>
    <scope>NUCLEOTIDE SEQUENCE</scope>
    <source>
        <strain evidence="9">CHK195-4489</strain>
    </source>
</reference>
<dbReference type="Gene3D" id="1.20.272.10">
    <property type="match status" value="1"/>
</dbReference>
<evidence type="ECO:0000313" key="9">
    <source>
        <dbReference type="EMBL" id="HIU28682.1"/>
    </source>
</evidence>
<name>A0A9D1I6C5_9CLOT</name>
<comment type="similarity">
    <text evidence="6">Belongs to the DNA polymerase HolA subunit family.</text>
</comment>
<keyword evidence="5" id="KW-0239">DNA-directed DNA polymerase</keyword>
<dbReference type="GO" id="GO:0009360">
    <property type="term" value="C:DNA polymerase III complex"/>
    <property type="evidence" value="ECO:0007669"/>
    <property type="project" value="TreeGrafter"/>
</dbReference>
<evidence type="ECO:0000256" key="1">
    <source>
        <dbReference type="ARBA" id="ARBA00012417"/>
    </source>
</evidence>
<dbReference type="AlphaFoldDB" id="A0A9D1I6C5"/>
<reference evidence="9" key="2">
    <citation type="journal article" date="2021" name="PeerJ">
        <title>Extensive microbial diversity within the chicken gut microbiome revealed by metagenomics and culture.</title>
        <authorList>
            <person name="Gilroy R."/>
            <person name="Ravi A."/>
            <person name="Getino M."/>
            <person name="Pursley I."/>
            <person name="Horton D.L."/>
            <person name="Alikhan N.F."/>
            <person name="Baker D."/>
            <person name="Gharbi K."/>
            <person name="Hall N."/>
            <person name="Watson M."/>
            <person name="Adriaenssens E.M."/>
            <person name="Foster-Nyarko E."/>
            <person name="Jarju S."/>
            <person name="Secka A."/>
            <person name="Antonio M."/>
            <person name="Oren A."/>
            <person name="Chaudhuri R.R."/>
            <person name="La Ragione R."/>
            <person name="Hildebrand F."/>
            <person name="Pallen M.J."/>
        </authorList>
    </citation>
    <scope>NUCLEOTIDE SEQUENCE</scope>
    <source>
        <strain evidence="9">CHK195-4489</strain>
    </source>
</reference>
<comment type="caution">
    <text evidence="9">The sequence shown here is derived from an EMBL/GenBank/DDBJ whole genome shotgun (WGS) entry which is preliminary data.</text>
</comment>
<dbReference type="InterPro" id="IPR048466">
    <property type="entry name" value="DNA_pol3_delta-like_C"/>
</dbReference>
<accession>A0A9D1I6C5</accession>
<dbReference type="SUPFAM" id="SSF52540">
    <property type="entry name" value="P-loop containing nucleoside triphosphate hydrolases"/>
    <property type="match status" value="1"/>
</dbReference>
<dbReference type="Proteomes" id="UP000824089">
    <property type="component" value="Unassembled WGS sequence"/>
</dbReference>
<dbReference type="GO" id="GO:0006261">
    <property type="term" value="P:DNA-templated DNA replication"/>
    <property type="evidence" value="ECO:0007669"/>
    <property type="project" value="TreeGrafter"/>
</dbReference>
<dbReference type="GO" id="GO:0003677">
    <property type="term" value="F:DNA binding"/>
    <property type="evidence" value="ECO:0007669"/>
    <property type="project" value="InterPro"/>
</dbReference>
<evidence type="ECO:0000313" key="10">
    <source>
        <dbReference type="Proteomes" id="UP000824089"/>
    </source>
</evidence>
<dbReference type="Gene3D" id="1.10.8.60">
    <property type="match status" value="1"/>
</dbReference>
<protein>
    <recommendedName>
        <fullName evidence="1">DNA-directed DNA polymerase</fullName>
        <ecNumber evidence="1">2.7.7.7</ecNumber>
    </recommendedName>
</protein>
<evidence type="ECO:0000256" key="3">
    <source>
        <dbReference type="ARBA" id="ARBA00022695"/>
    </source>
</evidence>
<proteinExistence type="inferred from homology"/>
<dbReference type="EC" id="2.7.7.7" evidence="1"/>
<evidence type="ECO:0000256" key="5">
    <source>
        <dbReference type="ARBA" id="ARBA00022932"/>
    </source>
</evidence>
<dbReference type="InterPro" id="IPR005790">
    <property type="entry name" value="DNA_polIII_delta"/>
</dbReference>
<evidence type="ECO:0000256" key="6">
    <source>
        <dbReference type="ARBA" id="ARBA00034754"/>
    </source>
</evidence>
<organism evidence="9 10">
    <name type="scientific">Candidatus Egerieisoma faecipullorum</name>
    <dbReference type="NCBI Taxonomy" id="2840963"/>
    <lineage>
        <taxon>Bacteria</taxon>
        <taxon>Bacillati</taxon>
        <taxon>Bacillota</taxon>
        <taxon>Clostridia</taxon>
        <taxon>Eubacteriales</taxon>
        <taxon>Clostridiaceae</taxon>
        <taxon>Clostridiaceae incertae sedis</taxon>
        <taxon>Candidatus Egerieisoma</taxon>
    </lineage>
</organism>
<keyword evidence="4" id="KW-0235">DNA replication</keyword>
<comment type="catalytic activity">
    <reaction evidence="7">
        <text>DNA(n) + a 2'-deoxyribonucleoside 5'-triphosphate = DNA(n+1) + diphosphate</text>
        <dbReference type="Rhea" id="RHEA:22508"/>
        <dbReference type="Rhea" id="RHEA-COMP:17339"/>
        <dbReference type="Rhea" id="RHEA-COMP:17340"/>
        <dbReference type="ChEBI" id="CHEBI:33019"/>
        <dbReference type="ChEBI" id="CHEBI:61560"/>
        <dbReference type="ChEBI" id="CHEBI:173112"/>
        <dbReference type="EC" id="2.7.7.7"/>
    </reaction>
</comment>
<dbReference type="NCBIfam" id="TIGR01128">
    <property type="entry name" value="holA"/>
    <property type="match status" value="1"/>
</dbReference>
<evidence type="ECO:0000256" key="7">
    <source>
        <dbReference type="ARBA" id="ARBA00049244"/>
    </source>
</evidence>
<evidence type="ECO:0000256" key="4">
    <source>
        <dbReference type="ARBA" id="ARBA00022705"/>
    </source>
</evidence>
<dbReference type="PANTHER" id="PTHR34388:SF1">
    <property type="entry name" value="DNA POLYMERASE III SUBUNIT DELTA"/>
    <property type="match status" value="1"/>
</dbReference>
<keyword evidence="3 9" id="KW-0548">Nucleotidyltransferase</keyword>
<evidence type="ECO:0000256" key="2">
    <source>
        <dbReference type="ARBA" id="ARBA00022679"/>
    </source>
</evidence>
<dbReference type="InterPro" id="IPR008921">
    <property type="entry name" value="DNA_pol3_clamp-load_cplx_C"/>
</dbReference>
<gene>
    <name evidence="9" type="primary">holA</name>
    <name evidence="9" type="ORF">IAD50_00115</name>
</gene>
<dbReference type="Gene3D" id="3.40.50.300">
    <property type="entry name" value="P-loop containing nucleotide triphosphate hydrolases"/>
    <property type="match status" value="1"/>
</dbReference>
<feature type="domain" description="DNA polymerase III delta subunit-like C-terminal" evidence="8">
    <location>
        <begin position="207"/>
        <end position="321"/>
    </location>
</feature>
<dbReference type="SUPFAM" id="SSF48019">
    <property type="entry name" value="post-AAA+ oligomerization domain-like"/>
    <property type="match status" value="1"/>
</dbReference>
<dbReference type="GO" id="GO:0003887">
    <property type="term" value="F:DNA-directed DNA polymerase activity"/>
    <property type="evidence" value="ECO:0007669"/>
    <property type="project" value="UniProtKB-KW"/>
</dbReference>
<evidence type="ECO:0000259" key="8">
    <source>
        <dbReference type="Pfam" id="PF21694"/>
    </source>
</evidence>
<dbReference type="EMBL" id="DVMM01000003">
    <property type="protein sequence ID" value="HIU28682.1"/>
    <property type="molecule type" value="Genomic_DNA"/>
</dbReference>